<dbReference type="Pfam" id="PF00753">
    <property type="entry name" value="Lactamase_B"/>
    <property type="match status" value="1"/>
</dbReference>
<name>A0A0H5SU81_HERHM</name>
<dbReference type="Proteomes" id="UP000236497">
    <property type="component" value="Unassembled WGS sequence"/>
</dbReference>
<evidence type="ECO:0000259" key="1">
    <source>
        <dbReference type="SMART" id="SM00849"/>
    </source>
</evidence>
<accession>A0A0H5SU81</accession>
<dbReference type="SMART" id="SM00849">
    <property type="entry name" value="Lactamase_B"/>
    <property type="match status" value="1"/>
</dbReference>
<gene>
    <name evidence="2" type="ORF">HHT355_0674</name>
</gene>
<dbReference type="PANTHER" id="PTHR13754:SF13">
    <property type="entry name" value="METALLO-BETA-LACTAMASE SUPERFAMILY PROTEIN (AFU_ORTHOLOGUE AFUA_3G07630)"/>
    <property type="match status" value="1"/>
</dbReference>
<dbReference type="SUPFAM" id="SSF56281">
    <property type="entry name" value="Metallo-hydrolase/oxidoreductase"/>
    <property type="match status" value="1"/>
</dbReference>
<feature type="domain" description="Metallo-beta-lactamase" evidence="1">
    <location>
        <begin position="20"/>
        <end position="244"/>
    </location>
</feature>
<evidence type="ECO:0000313" key="3">
    <source>
        <dbReference type="Proteomes" id="UP000236497"/>
    </source>
</evidence>
<dbReference type="GO" id="GO:0016740">
    <property type="term" value="F:transferase activity"/>
    <property type="evidence" value="ECO:0007669"/>
    <property type="project" value="TreeGrafter"/>
</dbReference>
<dbReference type="PANTHER" id="PTHR13754">
    <property type="entry name" value="METALLO-BETA-LACTAMASE SUPERFAMILY PROTEIN"/>
    <property type="match status" value="1"/>
</dbReference>
<dbReference type="Gene3D" id="3.60.15.10">
    <property type="entry name" value="Ribonuclease Z/Hydroxyacylglutathione hydrolase-like"/>
    <property type="match status" value="1"/>
</dbReference>
<dbReference type="InterPro" id="IPR041712">
    <property type="entry name" value="DHPS-like_MBL-fold"/>
</dbReference>
<dbReference type="EMBL" id="CVTD020000009">
    <property type="protein sequence ID" value="CRZ33878.1"/>
    <property type="molecule type" value="Genomic_DNA"/>
</dbReference>
<dbReference type="AlphaFoldDB" id="A0A0H5SU81"/>
<organism evidence="2 3">
    <name type="scientific">Herbinix hemicellulosilytica</name>
    <dbReference type="NCBI Taxonomy" id="1564487"/>
    <lineage>
        <taxon>Bacteria</taxon>
        <taxon>Bacillati</taxon>
        <taxon>Bacillota</taxon>
        <taxon>Clostridia</taxon>
        <taxon>Lachnospirales</taxon>
        <taxon>Lachnospiraceae</taxon>
        <taxon>Herbinix</taxon>
    </lineage>
</organism>
<dbReference type="OrthoDB" id="9803916at2"/>
<proteinExistence type="predicted"/>
<reference evidence="2 3" key="1">
    <citation type="submission" date="2015-06" db="EMBL/GenBank/DDBJ databases">
        <authorList>
            <person name="Wibberg Daniel"/>
        </authorList>
    </citation>
    <scope>NUCLEOTIDE SEQUENCE [LARGE SCALE GENOMIC DNA]</scope>
    <source>
        <strain evidence="2 3">T3/55T</strain>
    </source>
</reference>
<evidence type="ECO:0000313" key="2">
    <source>
        <dbReference type="EMBL" id="CRZ33878.1"/>
    </source>
</evidence>
<dbReference type="InterPro" id="IPR052926">
    <property type="entry name" value="Metallo-beta-lactamase_dom"/>
</dbReference>
<dbReference type="CDD" id="cd07713">
    <property type="entry name" value="DHPS-like_MBL-fold"/>
    <property type="match status" value="1"/>
</dbReference>
<dbReference type="InterPro" id="IPR036866">
    <property type="entry name" value="RibonucZ/Hydroxyglut_hydro"/>
</dbReference>
<dbReference type="InterPro" id="IPR001279">
    <property type="entry name" value="Metallo-B-lactamas"/>
</dbReference>
<dbReference type="RefSeq" id="WP_074365487.1">
    <property type="nucleotide sequence ID" value="NZ_CVTD020000009.1"/>
</dbReference>
<sequence>MIIKTLVENTALSKNFGSEHGLSLYIEANSRKILFDVGASELFLENAKKLNVDICEVDYLIISHGHYDHGGGLRAFLRENTKAEIFLHRLAFEKYYALRSNDEPEYIGLDEELKQNRRIVFTSDRFFVSKGVQVFSNITRKEPLPKSNDSLLMKQDGKIVQDTFAHEQNLIIEEAGKTLLVTGCAHNGIVNILEYFHDLKRRMPNYVIGGFHLSSRSGGNEAHEMIDRIGKYLVDTKAKFYTCHCTGLEPYKRLKTIMGDSIDYLSAGSEIHI</sequence>
<keyword evidence="3" id="KW-1185">Reference proteome</keyword>
<protein>
    <recommendedName>
        <fullName evidence="1">Metallo-beta-lactamase domain-containing protein</fullName>
    </recommendedName>
</protein>